<feature type="region of interest" description="Disordered" evidence="1">
    <location>
        <begin position="407"/>
        <end position="426"/>
    </location>
</feature>
<feature type="region of interest" description="Disordered" evidence="1">
    <location>
        <begin position="312"/>
        <end position="377"/>
    </location>
</feature>
<sequence>MEEKKSSIASIVKPKSMTKGAQNPYKKVFSKKQMVGAKQGAKPKMAKLSQVKKRNRNLKNLSKNIGKIDNFTMNGPKCEGKLRMIKSSRSAVLLPKVSITKGGANKDSHKKPTQNRTPAKTKKDSSNLSINFEDFGIKKSKTCEMQKTIDQILKSESPRLKKKKIENLTGKKNKDIESSTESVKGAKLIHISLFESKRKEVELDLIKSISHKSAQKSNRLAKRQAVFAGNGLKPLDLHKIDPMYVKHPQLKRDQKAPNLRALTPVNHTQRNNKLISRKRKMTHQNKDYQSSSPVARDRKKIRRISKLEMYNQKVPRMSFPKNSTLYKNPGYSFDQNRLKSKQAKKGGDGCASSSKTSDSLSSKSSSEIEFSPTESPKKLASYRIKEMSELNTENKRGNNTPIFYQEEFKSPEKSSRNTNNDSPECMRSRTLELQKMDSSNSRLESSANMSTSHLDPLLREVEDLKKQLAIKEELNGFLISEFIEQTKINAELRKYINQLLYQK</sequence>
<feature type="compositionally biased region" description="Polar residues" evidence="1">
    <location>
        <begin position="265"/>
        <end position="274"/>
    </location>
</feature>
<gene>
    <name evidence="2" type="ORF">ECRASSUSDP1_LOCUS25292</name>
</gene>
<feature type="region of interest" description="Disordered" evidence="1">
    <location>
        <begin position="97"/>
        <end position="126"/>
    </location>
</feature>
<organism evidence="2 3">
    <name type="scientific">Euplotes crassus</name>
    <dbReference type="NCBI Taxonomy" id="5936"/>
    <lineage>
        <taxon>Eukaryota</taxon>
        <taxon>Sar</taxon>
        <taxon>Alveolata</taxon>
        <taxon>Ciliophora</taxon>
        <taxon>Intramacronucleata</taxon>
        <taxon>Spirotrichea</taxon>
        <taxon>Hypotrichia</taxon>
        <taxon>Euplotida</taxon>
        <taxon>Euplotidae</taxon>
        <taxon>Moneuplotes</taxon>
    </lineage>
</organism>
<name>A0AAD2D8S8_EUPCR</name>
<feature type="region of interest" description="Disordered" evidence="1">
    <location>
        <begin position="253"/>
        <end position="299"/>
    </location>
</feature>
<feature type="compositionally biased region" description="Low complexity" evidence="1">
    <location>
        <begin position="352"/>
        <end position="365"/>
    </location>
</feature>
<evidence type="ECO:0000313" key="2">
    <source>
        <dbReference type="EMBL" id="CAI2383780.1"/>
    </source>
</evidence>
<keyword evidence="3" id="KW-1185">Reference proteome</keyword>
<proteinExistence type="predicted"/>
<feature type="region of interest" description="Disordered" evidence="1">
    <location>
        <begin position="1"/>
        <end position="25"/>
    </location>
</feature>
<evidence type="ECO:0000256" key="1">
    <source>
        <dbReference type="SAM" id="MobiDB-lite"/>
    </source>
</evidence>
<evidence type="ECO:0000313" key="3">
    <source>
        <dbReference type="Proteomes" id="UP001295684"/>
    </source>
</evidence>
<dbReference type="AlphaFoldDB" id="A0AAD2D8S8"/>
<accession>A0AAD2D8S8</accession>
<comment type="caution">
    <text evidence="2">The sequence shown here is derived from an EMBL/GenBank/DDBJ whole genome shotgun (WGS) entry which is preliminary data.</text>
</comment>
<dbReference type="EMBL" id="CAMPGE010026083">
    <property type="protein sequence ID" value="CAI2383780.1"/>
    <property type="molecule type" value="Genomic_DNA"/>
</dbReference>
<reference evidence="2" key="1">
    <citation type="submission" date="2023-07" db="EMBL/GenBank/DDBJ databases">
        <authorList>
            <consortium name="AG Swart"/>
            <person name="Singh M."/>
            <person name="Singh A."/>
            <person name="Seah K."/>
            <person name="Emmerich C."/>
        </authorList>
    </citation>
    <scope>NUCLEOTIDE SEQUENCE</scope>
    <source>
        <strain evidence="2">DP1</strain>
    </source>
</reference>
<dbReference type="Proteomes" id="UP001295684">
    <property type="component" value="Unassembled WGS sequence"/>
</dbReference>
<protein>
    <submittedName>
        <fullName evidence="2">Uncharacterized protein</fullName>
    </submittedName>
</protein>